<organism evidence="1">
    <name type="scientific">uncultured Caudovirales phage</name>
    <dbReference type="NCBI Taxonomy" id="2100421"/>
    <lineage>
        <taxon>Viruses</taxon>
        <taxon>Duplodnaviria</taxon>
        <taxon>Heunggongvirae</taxon>
        <taxon>Uroviricota</taxon>
        <taxon>Caudoviricetes</taxon>
        <taxon>Peduoviridae</taxon>
        <taxon>Maltschvirus</taxon>
        <taxon>Maltschvirus maltsch</taxon>
    </lineage>
</organism>
<accession>A0A6J5P574</accession>
<proteinExistence type="predicted"/>
<sequence length="210" mass="24331">MPSQIVFSARQLQFIRDHWGKLSLEAMAERLHASRSRVSIEGRRLGLDPSKCKGNSPPWTAEDIALFRRCIAEDMTVREINLQHFPARTFDGVREMRKRLLRGTVRAERAPKPRAPRNLRPGKAEDFIQKPQQLVKLEYTLDECPRVSLRYAIQWAQQANKNWQAPSDEREAWRQINAMRLFGMVPVPPFLPAARRVPDDLPNWDVEIAA</sequence>
<reference evidence="1" key="1">
    <citation type="submission" date="2020-04" db="EMBL/GenBank/DDBJ databases">
        <authorList>
            <person name="Chiriac C."/>
            <person name="Salcher M."/>
            <person name="Ghai R."/>
            <person name="Kavagutti S V."/>
        </authorList>
    </citation>
    <scope>NUCLEOTIDE SEQUENCE</scope>
</reference>
<name>A0A6J5P574_9CAUD</name>
<evidence type="ECO:0000313" key="1">
    <source>
        <dbReference type="EMBL" id="CAB4166643.1"/>
    </source>
</evidence>
<dbReference type="EMBL" id="LR796791">
    <property type="protein sequence ID" value="CAB4166643.1"/>
    <property type="molecule type" value="Genomic_DNA"/>
</dbReference>
<gene>
    <name evidence="1" type="ORF">UFOVP853_46</name>
</gene>
<protein>
    <submittedName>
        <fullName evidence="1">Uncharacterized protein</fullName>
    </submittedName>
</protein>